<reference evidence="2 3" key="1">
    <citation type="journal article" date="2018" name="BMC Genomics">
        <title>Genomic evidence for intraspecific hybridization in a clonal and extremely halotolerant yeast.</title>
        <authorList>
            <person name="Gostincar C."/>
            <person name="Stajich J.E."/>
            <person name="Zupancic J."/>
            <person name="Zalar P."/>
            <person name="Gunde-Cimerman N."/>
        </authorList>
    </citation>
    <scope>NUCLEOTIDE SEQUENCE [LARGE SCALE GENOMIC DNA]</scope>
    <source>
        <strain evidence="2 3">EXF-6651</strain>
    </source>
</reference>
<evidence type="ECO:0008006" key="4">
    <source>
        <dbReference type="Google" id="ProtNLM"/>
    </source>
</evidence>
<evidence type="ECO:0000313" key="2">
    <source>
        <dbReference type="EMBL" id="RMY39943.1"/>
    </source>
</evidence>
<evidence type="ECO:0000313" key="3">
    <source>
        <dbReference type="Proteomes" id="UP000276864"/>
    </source>
</evidence>
<protein>
    <recommendedName>
        <fullName evidence="4">Malate dehydrogenase</fullName>
    </recommendedName>
</protein>
<dbReference type="PANTHER" id="PTHR35567:SF3">
    <property type="entry name" value="MALATE DEHYDROGENASE"/>
    <property type="match status" value="1"/>
</dbReference>
<organism evidence="2 3">
    <name type="scientific">Hortaea werneckii</name>
    <name type="common">Black yeast</name>
    <name type="synonym">Cladosporium werneckii</name>
    <dbReference type="NCBI Taxonomy" id="91943"/>
    <lineage>
        <taxon>Eukaryota</taxon>
        <taxon>Fungi</taxon>
        <taxon>Dikarya</taxon>
        <taxon>Ascomycota</taxon>
        <taxon>Pezizomycotina</taxon>
        <taxon>Dothideomycetes</taxon>
        <taxon>Dothideomycetidae</taxon>
        <taxon>Mycosphaerellales</taxon>
        <taxon>Teratosphaeriaceae</taxon>
        <taxon>Hortaea</taxon>
    </lineage>
</organism>
<evidence type="ECO:0000256" key="1">
    <source>
        <dbReference type="SAM" id="SignalP"/>
    </source>
</evidence>
<feature type="signal peptide" evidence="1">
    <location>
        <begin position="1"/>
        <end position="31"/>
    </location>
</feature>
<sequence>MVRVWCGLSYACHIYLMLELAPLLSSGMANSSEVSHINFNPRIAFAFNTPSYPSELKFCRATMSAILYSMLSLAGLLQIVHALPYQTSTQGLQSKQPLLDGLPSNTNITLQYVALGVGVQNYTCNGTSYVQTQSSDGALATLYDATAYLASNPSAISSLSIERLEAYEASNHCEESSNREPQLPNLGEHFFTSDMVPTFDLFETEPPRKLSAAKIQAVEAPVPDTVSWLYLVDCEDGTSEGLEAAYRVETAKGVAPSSCGSEEAGSQVAVAYTAQYWFYE</sequence>
<dbReference type="Proteomes" id="UP000276864">
    <property type="component" value="Unassembled WGS sequence"/>
</dbReference>
<dbReference type="InterPro" id="IPR021851">
    <property type="entry name" value="DUF3455"/>
</dbReference>
<comment type="caution">
    <text evidence="2">The sequence shown here is derived from an EMBL/GenBank/DDBJ whole genome shotgun (WGS) entry which is preliminary data.</text>
</comment>
<dbReference type="PANTHER" id="PTHR35567">
    <property type="entry name" value="MALATE DEHYDROGENASE (AFU_ORTHOLOGUE AFUA_2G13800)"/>
    <property type="match status" value="1"/>
</dbReference>
<dbReference type="AlphaFoldDB" id="A0A3M7BJG5"/>
<gene>
    <name evidence="2" type="ORF">D0866_01590</name>
</gene>
<accession>A0A3M7BJG5</accession>
<keyword evidence="1" id="KW-0732">Signal</keyword>
<dbReference type="Pfam" id="PF11937">
    <property type="entry name" value="DUF3455"/>
    <property type="match status" value="1"/>
</dbReference>
<dbReference type="EMBL" id="QWIM01000094">
    <property type="protein sequence ID" value="RMY39943.1"/>
    <property type="molecule type" value="Genomic_DNA"/>
</dbReference>
<feature type="chain" id="PRO_5017972961" description="Malate dehydrogenase" evidence="1">
    <location>
        <begin position="32"/>
        <end position="280"/>
    </location>
</feature>
<name>A0A3M7BJG5_HORWE</name>
<proteinExistence type="predicted"/>